<dbReference type="InterPro" id="IPR009057">
    <property type="entry name" value="Homeodomain-like_sf"/>
</dbReference>
<dbReference type="GO" id="GO:0000976">
    <property type="term" value="F:transcription cis-regulatory region binding"/>
    <property type="evidence" value="ECO:0007669"/>
    <property type="project" value="TreeGrafter"/>
</dbReference>
<keyword evidence="7" id="KW-1185">Reference proteome</keyword>
<reference evidence="6" key="1">
    <citation type="submission" date="2022-08" db="EMBL/GenBank/DDBJ databases">
        <title>Chelativorans sichuanense sp. nov., a paraffin oil-degrading bacterium isolated from a mixture of oil-based drill cuttings and paddy soil.</title>
        <authorList>
            <person name="Yu J."/>
            <person name="Liu H."/>
            <person name="Chen Q."/>
        </authorList>
    </citation>
    <scope>NUCLEOTIDE SEQUENCE</scope>
    <source>
        <strain evidence="6">SCAU 2101</strain>
    </source>
</reference>
<organism evidence="6 7">
    <name type="scientific">Chelativorans petroleitrophicus</name>
    <dbReference type="NCBI Taxonomy" id="2975484"/>
    <lineage>
        <taxon>Bacteria</taxon>
        <taxon>Pseudomonadati</taxon>
        <taxon>Pseudomonadota</taxon>
        <taxon>Alphaproteobacteria</taxon>
        <taxon>Hyphomicrobiales</taxon>
        <taxon>Phyllobacteriaceae</taxon>
        <taxon>Chelativorans</taxon>
    </lineage>
</organism>
<evidence type="ECO:0000256" key="3">
    <source>
        <dbReference type="ARBA" id="ARBA00023163"/>
    </source>
</evidence>
<dbReference type="InterPro" id="IPR050109">
    <property type="entry name" value="HTH-type_TetR-like_transc_reg"/>
</dbReference>
<feature type="DNA-binding region" description="H-T-H motif" evidence="4">
    <location>
        <begin position="34"/>
        <end position="53"/>
    </location>
</feature>
<dbReference type="Gene3D" id="1.10.357.10">
    <property type="entry name" value="Tetracycline Repressor, domain 2"/>
    <property type="match status" value="1"/>
</dbReference>
<dbReference type="PANTHER" id="PTHR30055">
    <property type="entry name" value="HTH-TYPE TRANSCRIPTIONAL REGULATOR RUTR"/>
    <property type="match status" value="1"/>
</dbReference>
<dbReference type="InterPro" id="IPR001647">
    <property type="entry name" value="HTH_TetR"/>
</dbReference>
<keyword evidence="2 4" id="KW-0238">DNA-binding</keyword>
<gene>
    <name evidence="6" type="ORF">NYR54_00735</name>
</gene>
<evidence type="ECO:0000259" key="5">
    <source>
        <dbReference type="PROSITE" id="PS50977"/>
    </source>
</evidence>
<name>A0A9X2X5L7_9HYPH</name>
<dbReference type="Proteomes" id="UP001149009">
    <property type="component" value="Unassembled WGS sequence"/>
</dbReference>
<evidence type="ECO:0000313" key="6">
    <source>
        <dbReference type="EMBL" id="MCT8988824.1"/>
    </source>
</evidence>
<protein>
    <submittedName>
        <fullName evidence="6">TetR/AcrR family transcriptional regulator</fullName>
    </submittedName>
</protein>
<feature type="domain" description="HTH tetR-type" evidence="5">
    <location>
        <begin position="11"/>
        <end position="71"/>
    </location>
</feature>
<dbReference type="SUPFAM" id="SSF46689">
    <property type="entry name" value="Homeodomain-like"/>
    <property type="match status" value="1"/>
</dbReference>
<accession>A0A9X2X5L7</accession>
<dbReference type="PROSITE" id="PS50977">
    <property type="entry name" value="HTH_TETR_2"/>
    <property type="match status" value="1"/>
</dbReference>
<keyword evidence="3" id="KW-0804">Transcription</keyword>
<evidence type="ECO:0000256" key="2">
    <source>
        <dbReference type="ARBA" id="ARBA00023125"/>
    </source>
</evidence>
<comment type="caution">
    <text evidence="6">The sequence shown here is derived from an EMBL/GenBank/DDBJ whole genome shotgun (WGS) entry which is preliminary data.</text>
</comment>
<evidence type="ECO:0000313" key="7">
    <source>
        <dbReference type="Proteomes" id="UP001149009"/>
    </source>
</evidence>
<evidence type="ECO:0000256" key="4">
    <source>
        <dbReference type="PROSITE-ProRule" id="PRU00335"/>
    </source>
</evidence>
<keyword evidence="1" id="KW-0805">Transcription regulation</keyword>
<dbReference type="EMBL" id="JAODNV010000001">
    <property type="protein sequence ID" value="MCT8988824.1"/>
    <property type="molecule type" value="Genomic_DNA"/>
</dbReference>
<dbReference type="AlphaFoldDB" id="A0A9X2X5L7"/>
<evidence type="ECO:0000256" key="1">
    <source>
        <dbReference type="ARBA" id="ARBA00023015"/>
    </source>
</evidence>
<sequence length="200" mass="22678">MSTLSEQKTDDSKRARILEGAKQVFLAYGFSRTTMDDIARAVEISRPALYLLFRNKADIFRAVGQCFLDRSLANARRALQLDGSLDERLMKALDCALFQLFRVIENSPHGQEIIDVENRIASDIVADWRQRLIDAFEEAIGEEARKRSVRLEDHNLSARALAEMLFDVFDGLKTRGLCRSLAEQRARQFVALVEIALGSK</sequence>
<dbReference type="PANTHER" id="PTHR30055:SF234">
    <property type="entry name" value="HTH-TYPE TRANSCRIPTIONAL REGULATOR BETI"/>
    <property type="match status" value="1"/>
</dbReference>
<dbReference type="RefSeq" id="WP_261513479.1">
    <property type="nucleotide sequence ID" value="NZ_JAODNV010000001.1"/>
</dbReference>
<dbReference type="GO" id="GO:0003700">
    <property type="term" value="F:DNA-binding transcription factor activity"/>
    <property type="evidence" value="ECO:0007669"/>
    <property type="project" value="TreeGrafter"/>
</dbReference>
<dbReference type="Pfam" id="PF00440">
    <property type="entry name" value="TetR_N"/>
    <property type="match status" value="1"/>
</dbReference>
<proteinExistence type="predicted"/>
<dbReference type="PRINTS" id="PR00455">
    <property type="entry name" value="HTHTETR"/>
</dbReference>